<name>A0A7W3Z9M0_9PSEU</name>
<reference evidence="2 3" key="1">
    <citation type="submission" date="2020-08" db="EMBL/GenBank/DDBJ databases">
        <title>Amycolatopsis sp. nov. DR6-1 isolated from Dendrobium heterocarpum.</title>
        <authorList>
            <person name="Tedsree N."/>
            <person name="Kuncharoen N."/>
            <person name="Likhitwitayawuid K."/>
            <person name="Tanasupawat S."/>
        </authorList>
    </citation>
    <scope>NUCLEOTIDE SEQUENCE [LARGE SCALE GENOMIC DNA]</scope>
    <source>
        <strain evidence="2 3">DR6-1</strain>
    </source>
</reference>
<keyword evidence="3" id="KW-1185">Reference proteome</keyword>
<dbReference type="InterPro" id="IPR051333">
    <property type="entry name" value="CLIP_Serine_Protease"/>
</dbReference>
<dbReference type="RefSeq" id="WP_182890657.1">
    <property type="nucleotide sequence ID" value="NZ_JACGZW010000003.1"/>
</dbReference>
<comment type="caution">
    <text evidence="2">The sequence shown here is derived from an EMBL/GenBank/DDBJ whole genome shotgun (WGS) entry which is preliminary data.</text>
</comment>
<dbReference type="AlphaFoldDB" id="A0A7W3Z9M0"/>
<dbReference type="SMART" id="SM00020">
    <property type="entry name" value="Tryp_SPc"/>
    <property type="match status" value="1"/>
</dbReference>
<keyword evidence="2" id="KW-0645">Protease</keyword>
<dbReference type="SUPFAM" id="SSF50494">
    <property type="entry name" value="Trypsin-like serine proteases"/>
    <property type="match status" value="1"/>
</dbReference>
<dbReference type="InterPro" id="IPR043504">
    <property type="entry name" value="Peptidase_S1_PA_chymotrypsin"/>
</dbReference>
<sequence length="258" mass="27303">MATASMTSTASAADSSAQLIGGQLAPASVKSVGALMFDAAPEGLRDAQTCGSVVVDDRWLLTAAQCVTDLGIPDEIPAKHKKFHVRVGLDRTQGGATGRVERIFVNPQWNPNTPTGDLALLQVDNDLDVPAARLAWWSPRPGDVLRTYGWGATEPLSKPDRSKLPKLLHQLDLPVVPKQQCADAGISHGEFCTGHPNAKGPAYGDAGGPAVTIDKRGRMRVVGIDSRGGSPVPGQSNTAFTDISSYRNWIEDTIAENS</sequence>
<evidence type="ECO:0000313" key="2">
    <source>
        <dbReference type="EMBL" id="MBB1153536.1"/>
    </source>
</evidence>
<accession>A0A7W3Z9M0</accession>
<organism evidence="2 3">
    <name type="scientific">Amycolatopsis dendrobii</name>
    <dbReference type="NCBI Taxonomy" id="2760662"/>
    <lineage>
        <taxon>Bacteria</taxon>
        <taxon>Bacillati</taxon>
        <taxon>Actinomycetota</taxon>
        <taxon>Actinomycetes</taxon>
        <taxon>Pseudonocardiales</taxon>
        <taxon>Pseudonocardiaceae</taxon>
        <taxon>Amycolatopsis</taxon>
    </lineage>
</organism>
<dbReference type="GO" id="GO:0006508">
    <property type="term" value="P:proteolysis"/>
    <property type="evidence" value="ECO:0007669"/>
    <property type="project" value="UniProtKB-KW"/>
</dbReference>
<dbReference type="Gene3D" id="2.40.10.10">
    <property type="entry name" value="Trypsin-like serine proteases"/>
    <property type="match status" value="1"/>
</dbReference>
<dbReference type="PROSITE" id="PS50240">
    <property type="entry name" value="TRYPSIN_DOM"/>
    <property type="match status" value="1"/>
</dbReference>
<dbReference type="GO" id="GO:0004252">
    <property type="term" value="F:serine-type endopeptidase activity"/>
    <property type="evidence" value="ECO:0007669"/>
    <property type="project" value="InterPro"/>
</dbReference>
<dbReference type="InterPro" id="IPR001314">
    <property type="entry name" value="Peptidase_S1A"/>
</dbReference>
<evidence type="ECO:0000259" key="1">
    <source>
        <dbReference type="PROSITE" id="PS50240"/>
    </source>
</evidence>
<dbReference type="PRINTS" id="PR00722">
    <property type="entry name" value="CHYMOTRYPSIN"/>
</dbReference>
<dbReference type="EMBL" id="JACGZW010000003">
    <property type="protein sequence ID" value="MBB1153536.1"/>
    <property type="molecule type" value="Genomic_DNA"/>
</dbReference>
<gene>
    <name evidence="2" type="ORF">H4281_10385</name>
</gene>
<dbReference type="PANTHER" id="PTHR24260:SF132">
    <property type="entry name" value="PEPTIDASE S1 DOMAIN-CONTAINING PROTEIN"/>
    <property type="match status" value="1"/>
</dbReference>
<feature type="domain" description="Peptidase S1" evidence="1">
    <location>
        <begin position="19"/>
        <end position="255"/>
    </location>
</feature>
<dbReference type="PANTHER" id="PTHR24260">
    <property type="match status" value="1"/>
</dbReference>
<protein>
    <submittedName>
        <fullName evidence="2">Serine protease</fullName>
    </submittedName>
</protein>
<dbReference type="Pfam" id="PF00089">
    <property type="entry name" value="Trypsin"/>
    <property type="match status" value="1"/>
</dbReference>
<dbReference type="Proteomes" id="UP000526734">
    <property type="component" value="Unassembled WGS sequence"/>
</dbReference>
<proteinExistence type="predicted"/>
<evidence type="ECO:0000313" key="3">
    <source>
        <dbReference type="Proteomes" id="UP000526734"/>
    </source>
</evidence>
<dbReference type="CDD" id="cd00190">
    <property type="entry name" value="Tryp_SPc"/>
    <property type="match status" value="1"/>
</dbReference>
<dbReference type="InterPro" id="IPR001254">
    <property type="entry name" value="Trypsin_dom"/>
</dbReference>
<keyword evidence="2" id="KW-0378">Hydrolase</keyword>
<dbReference type="InterPro" id="IPR009003">
    <property type="entry name" value="Peptidase_S1_PA"/>
</dbReference>